<dbReference type="RefSeq" id="WP_058124048.1">
    <property type="nucleotide sequence ID" value="NZ_CYRX01000031.1"/>
</dbReference>
<evidence type="ECO:0000256" key="3">
    <source>
        <dbReference type="ARBA" id="ARBA00022692"/>
    </source>
</evidence>
<proteinExistence type="inferred from homology"/>
<dbReference type="GO" id="GO:0005886">
    <property type="term" value="C:plasma membrane"/>
    <property type="evidence" value="ECO:0007669"/>
    <property type="project" value="TreeGrafter"/>
</dbReference>
<evidence type="ECO:0000259" key="7">
    <source>
        <dbReference type="Pfam" id="PF04138"/>
    </source>
</evidence>
<evidence type="ECO:0000313" key="9">
    <source>
        <dbReference type="Proteomes" id="UP000051298"/>
    </source>
</evidence>
<dbReference type="PANTHER" id="PTHR38459">
    <property type="entry name" value="PROPHAGE BACTOPRENOL-LINKED GLUCOSE TRANSLOCASE HOMOLOG"/>
    <property type="match status" value="1"/>
</dbReference>
<name>A0A0P1F195_9RHOB</name>
<dbReference type="GO" id="GO:0000271">
    <property type="term" value="P:polysaccharide biosynthetic process"/>
    <property type="evidence" value="ECO:0007669"/>
    <property type="project" value="InterPro"/>
</dbReference>
<comment type="subcellular location">
    <subcellularLocation>
        <location evidence="1">Membrane</location>
        <topology evidence="1">Multi-pass membrane protein</topology>
    </subcellularLocation>
</comment>
<evidence type="ECO:0000313" key="8">
    <source>
        <dbReference type="EMBL" id="CUH61262.1"/>
    </source>
</evidence>
<comment type="similarity">
    <text evidence="2">Belongs to the GtrA family.</text>
</comment>
<dbReference type="Pfam" id="PF04138">
    <property type="entry name" value="GtrA_DPMS_TM"/>
    <property type="match status" value="1"/>
</dbReference>
<dbReference type="InterPro" id="IPR051401">
    <property type="entry name" value="GtrA_CellWall_Glycosyl"/>
</dbReference>
<accession>A0A0P1F195</accession>
<evidence type="ECO:0000256" key="2">
    <source>
        <dbReference type="ARBA" id="ARBA00009399"/>
    </source>
</evidence>
<organism evidence="8 9">
    <name type="scientific">Thalassobacter stenotrophicus</name>
    <dbReference type="NCBI Taxonomy" id="266809"/>
    <lineage>
        <taxon>Bacteria</taxon>
        <taxon>Pseudomonadati</taxon>
        <taxon>Pseudomonadota</taxon>
        <taxon>Alphaproteobacteria</taxon>
        <taxon>Rhodobacterales</taxon>
        <taxon>Roseobacteraceae</taxon>
        <taxon>Thalassobacter</taxon>
    </lineage>
</organism>
<keyword evidence="3 6" id="KW-0812">Transmembrane</keyword>
<dbReference type="AlphaFoldDB" id="A0A0P1F195"/>
<keyword evidence="5 6" id="KW-0472">Membrane</keyword>
<feature type="transmembrane region" description="Helical" evidence="6">
    <location>
        <begin position="40"/>
        <end position="59"/>
    </location>
</feature>
<dbReference type="PANTHER" id="PTHR38459:SF1">
    <property type="entry name" value="PROPHAGE BACTOPRENOL-LINKED GLUCOSE TRANSLOCASE HOMOLOG"/>
    <property type="match status" value="1"/>
</dbReference>
<dbReference type="InterPro" id="IPR007267">
    <property type="entry name" value="GtrA_DPMS_TM"/>
</dbReference>
<dbReference type="Proteomes" id="UP000051298">
    <property type="component" value="Unassembled WGS sequence"/>
</dbReference>
<feature type="transmembrane region" description="Helical" evidence="6">
    <location>
        <begin position="96"/>
        <end position="117"/>
    </location>
</feature>
<evidence type="ECO:0000256" key="5">
    <source>
        <dbReference type="ARBA" id="ARBA00023136"/>
    </source>
</evidence>
<feature type="transmembrane region" description="Helical" evidence="6">
    <location>
        <begin position="12"/>
        <end position="34"/>
    </location>
</feature>
<evidence type="ECO:0000256" key="6">
    <source>
        <dbReference type="SAM" id="Phobius"/>
    </source>
</evidence>
<dbReference type="EMBL" id="CYRX01000031">
    <property type="protein sequence ID" value="CUH61262.1"/>
    <property type="molecule type" value="Genomic_DNA"/>
</dbReference>
<keyword evidence="4 6" id="KW-1133">Transmembrane helix</keyword>
<evidence type="ECO:0000256" key="1">
    <source>
        <dbReference type="ARBA" id="ARBA00004141"/>
    </source>
</evidence>
<sequence>MRAARLTRFASVGALATGVHVGVALGAAHALMLAPQMANTAGFCAAVLLSYFGHGRLVFHTNLRHRFHGPRFLATAVLGLMVSSSITQTMTVWLDVPFALTMACVALAVPVATYLMCKFWVFRPDYSAAS</sequence>
<reference evidence="8 9" key="1">
    <citation type="submission" date="2015-09" db="EMBL/GenBank/DDBJ databases">
        <authorList>
            <consortium name="Swine Surveillance"/>
        </authorList>
    </citation>
    <scope>NUCLEOTIDE SEQUENCE [LARGE SCALE GENOMIC DNA]</scope>
    <source>
        <strain evidence="8 9">CECT 5294</strain>
    </source>
</reference>
<evidence type="ECO:0000256" key="4">
    <source>
        <dbReference type="ARBA" id="ARBA00022989"/>
    </source>
</evidence>
<feature type="domain" description="GtrA/DPMS transmembrane" evidence="7">
    <location>
        <begin position="8"/>
        <end position="122"/>
    </location>
</feature>
<gene>
    <name evidence="8" type="ORF">THS5294_02565</name>
</gene>
<feature type="transmembrane region" description="Helical" evidence="6">
    <location>
        <begin position="71"/>
        <end position="90"/>
    </location>
</feature>
<protein>
    <submittedName>
        <fullName evidence="8">GtrA-like protein</fullName>
    </submittedName>
</protein>